<name>D2VL29_NAEGR</name>
<dbReference type="RefSeq" id="XP_002675209.1">
    <property type="nucleotide sequence ID" value="XM_002675163.1"/>
</dbReference>
<dbReference type="PANTHER" id="PTHR42874">
    <property type="entry name" value="URICASE"/>
    <property type="match status" value="1"/>
</dbReference>
<dbReference type="OMA" id="RESIWNG"/>
<dbReference type="UniPathway" id="UPA00394">
    <property type="reaction ID" value="UER00650"/>
</dbReference>
<keyword evidence="4" id="KW-0659">Purine metabolism</keyword>
<dbReference type="AlphaFoldDB" id="D2VL29"/>
<sequence length="293" mass="33527">MLKIPQPQQEYNNQGVALEQHPPNNRTNSLSSQNVGIKFLQTSNKTLVETKIQVSLESLVKLDDNTVKNILYEMANSNLSIENSSIENFALITSKHFFREFDNINLVKLDVEQSNWQQIENNKAGHFQAECLRFVRLADPRNGEISLCSGVKSLSVPKKSEVSEFLKSNSIKMDVFWKISSSGIEEHTRSLVNDRQSVIDFNETYDKVRESIWNGVKDIQNIDLKDQCNNVLGDVPIIKCVFISIPNCGQKMDAFASRHQSVTQQFSFHGRPANNIFLNHFHRMNRDFYASKL</sequence>
<dbReference type="PANTHER" id="PTHR42874:SF1">
    <property type="entry name" value="URICASE"/>
    <property type="match status" value="1"/>
</dbReference>
<dbReference type="GO" id="GO:0019628">
    <property type="term" value="P:urate catabolic process"/>
    <property type="evidence" value="ECO:0007669"/>
    <property type="project" value="UniProtKB-UniPathway"/>
</dbReference>
<dbReference type="GeneID" id="8851772"/>
<evidence type="ECO:0000256" key="1">
    <source>
        <dbReference type="ARBA" id="ARBA00004831"/>
    </source>
</evidence>
<reference evidence="7 8" key="1">
    <citation type="journal article" date="2010" name="Cell">
        <title>The genome of Naegleria gruberi illuminates early eukaryotic versatility.</title>
        <authorList>
            <person name="Fritz-Laylin L.K."/>
            <person name="Prochnik S.E."/>
            <person name="Ginger M.L."/>
            <person name="Dacks J.B."/>
            <person name="Carpenter M.L."/>
            <person name="Field M.C."/>
            <person name="Kuo A."/>
            <person name="Paredez A."/>
            <person name="Chapman J."/>
            <person name="Pham J."/>
            <person name="Shu S."/>
            <person name="Neupane R."/>
            <person name="Cipriano M."/>
            <person name="Mancuso J."/>
            <person name="Tu H."/>
            <person name="Salamov A."/>
            <person name="Lindquist E."/>
            <person name="Shapiro H."/>
            <person name="Lucas S."/>
            <person name="Grigoriev I.V."/>
            <person name="Cande W.Z."/>
            <person name="Fulton C."/>
            <person name="Rokhsar D.S."/>
            <person name="Dawson S.C."/>
        </authorList>
    </citation>
    <scope>NUCLEOTIDE SEQUENCE [LARGE SCALE GENOMIC DNA]</scope>
    <source>
        <strain evidence="7 8">NEG-M</strain>
    </source>
</reference>
<protein>
    <recommendedName>
        <fullName evidence="3">factor independent urate hydroxylase</fullName>
        <ecNumber evidence="3">1.7.3.3</ecNumber>
    </recommendedName>
    <alternativeName>
        <fullName evidence="6">Urate oxidase</fullName>
    </alternativeName>
</protein>
<gene>
    <name evidence="7" type="ORF">NAEGRDRAFT_80401</name>
</gene>
<organism evidence="8">
    <name type="scientific">Naegleria gruberi</name>
    <name type="common">Amoeba</name>
    <dbReference type="NCBI Taxonomy" id="5762"/>
    <lineage>
        <taxon>Eukaryota</taxon>
        <taxon>Discoba</taxon>
        <taxon>Heterolobosea</taxon>
        <taxon>Tetramitia</taxon>
        <taxon>Eutetramitia</taxon>
        <taxon>Vahlkampfiidae</taxon>
        <taxon>Naegleria</taxon>
    </lineage>
</organism>
<evidence type="ECO:0000256" key="6">
    <source>
        <dbReference type="ARBA" id="ARBA00031317"/>
    </source>
</evidence>
<dbReference type="Gene3D" id="3.10.270.10">
    <property type="entry name" value="Urate Oxidase"/>
    <property type="match status" value="1"/>
</dbReference>
<dbReference type="SUPFAM" id="SSF55620">
    <property type="entry name" value="Tetrahydrobiopterin biosynthesis enzymes-like"/>
    <property type="match status" value="1"/>
</dbReference>
<dbReference type="GO" id="GO:0006145">
    <property type="term" value="P:purine nucleobase catabolic process"/>
    <property type="evidence" value="ECO:0007669"/>
    <property type="project" value="TreeGrafter"/>
</dbReference>
<comment type="similarity">
    <text evidence="2">Belongs to the uricase family.</text>
</comment>
<accession>D2VL29</accession>
<evidence type="ECO:0000256" key="3">
    <source>
        <dbReference type="ARBA" id="ARBA00012598"/>
    </source>
</evidence>
<evidence type="ECO:0000313" key="8">
    <source>
        <dbReference type="Proteomes" id="UP000006671"/>
    </source>
</evidence>
<dbReference type="GO" id="GO:0004846">
    <property type="term" value="F:urate oxidase activity"/>
    <property type="evidence" value="ECO:0007669"/>
    <property type="project" value="UniProtKB-EC"/>
</dbReference>
<evidence type="ECO:0000256" key="2">
    <source>
        <dbReference type="ARBA" id="ARBA00009760"/>
    </source>
</evidence>
<keyword evidence="5" id="KW-0560">Oxidoreductase</keyword>
<dbReference type="GO" id="GO:0005777">
    <property type="term" value="C:peroxisome"/>
    <property type="evidence" value="ECO:0007669"/>
    <property type="project" value="TreeGrafter"/>
</dbReference>
<evidence type="ECO:0000256" key="5">
    <source>
        <dbReference type="ARBA" id="ARBA00023002"/>
    </source>
</evidence>
<dbReference type="VEuPathDB" id="AmoebaDB:NAEGRDRAFT_80401"/>
<dbReference type="InterPro" id="IPR002042">
    <property type="entry name" value="Uricase"/>
</dbReference>
<proteinExistence type="inferred from homology"/>
<dbReference type="EMBL" id="GG738879">
    <property type="protein sequence ID" value="EFC42465.1"/>
    <property type="molecule type" value="Genomic_DNA"/>
</dbReference>
<evidence type="ECO:0000256" key="4">
    <source>
        <dbReference type="ARBA" id="ARBA00022631"/>
    </source>
</evidence>
<dbReference type="InParanoid" id="D2VL29"/>
<comment type="pathway">
    <text evidence="1">Purine metabolism; urate degradation; (S)-allantoin from urate: step 1/3.</text>
</comment>
<dbReference type="Proteomes" id="UP000006671">
    <property type="component" value="Unassembled WGS sequence"/>
</dbReference>
<dbReference type="KEGG" id="ngr:NAEGRDRAFT_80401"/>
<evidence type="ECO:0000313" key="7">
    <source>
        <dbReference type="EMBL" id="EFC42465.1"/>
    </source>
</evidence>
<dbReference type="EC" id="1.7.3.3" evidence="3"/>
<keyword evidence="8" id="KW-1185">Reference proteome</keyword>